<reference evidence="2" key="1">
    <citation type="submission" date="2020-01" db="EMBL/GenBank/DDBJ databases">
        <authorList>
            <consortium name="DOE Joint Genome Institute"/>
            <person name="Haridas S."/>
            <person name="Albert R."/>
            <person name="Binder M."/>
            <person name="Bloem J."/>
            <person name="Labutti K."/>
            <person name="Salamov A."/>
            <person name="Andreopoulos B."/>
            <person name="Baker S.E."/>
            <person name="Barry K."/>
            <person name="Bills G."/>
            <person name="Bluhm B.H."/>
            <person name="Cannon C."/>
            <person name="Castanera R."/>
            <person name="Culley D.E."/>
            <person name="Daum C."/>
            <person name="Ezra D."/>
            <person name="Gonzalez J.B."/>
            <person name="Henrissat B."/>
            <person name="Kuo A."/>
            <person name="Liang C."/>
            <person name="Lipzen A."/>
            <person name="Lutzoni F."/>
            <person name="Magnuson J."/>
            <person name="Mondo S."/>
            <person name="Nolan M."/>
            <person name="Ohm R."/>
            <person name="Pangilinan J."/>
            <person name="Park H.-J."/>
            <person name="Ramirez L."/>
            <person name="Alfaro M."/>
            <person name="Sun H."/>
            <person name="Tritt A."/>
            <person name="Yoshinaga Y."/>
            <person name="Zwiers L.-H."/>
            <person name="Turgeon B.G."/>
            <person name="Goodwin S.B."/>
            <person name="Spatafora J.W."/>
            <person name="Crous P.W."/>
            <person name="Grigoriev I.V."/>
        </authorList>
    </citation>
    <scope>NUCLEOTIDE SEQUENCE</scope>
    <source>
        <strain evidence="2">CBS 394.84</strain>
    </source>
</reference>
<organism evidence="2 3">
    <name type="scientific">Cucurbitaria berberidis CBS 394.84</name>
    <dbReference type="NCBI Taxonomy" id="1168544"/>
    <lineage>
        <taxon>Eukaryota</taxon>
        <taxon>Fungi</taxon>
        <taxon>Dikarya</taxon>
        <taxon>Ascomycota</taxon>
        <taxon>Pezizomycotina</taxon>
        <taxon>Dothideomycetes</taxon>
        <taxon>Pleosporomycetidae</taxon>
        <taxon>Pleosporales</taxon>
        <taxon>Pleosporineae</taxon>
        <taxon>Cucurbitariaceae</taxon>
        <taxon>Cucurbitaria</taxon>
    </lineage>
</organism>
<dbReference type="SUPFAM" id="SSF100950">
    <property type="entry name" value="NagB/RpiA/CoA transferase-like"/>
    <property type="match status" value="1"/>
</dbReference>
<evidence type="ECO:0000313" key="3">
    <source>
        <dbReference type="Proteomes" id="UP000800039"/>
    </source>
</evidence>
<dbReference type="InterPro" id="IPR037171">
    <property type="entry name" value="NagB/RpiA_transferase-like"/>
</dbReference>
<comment type="caution">
    <text evidence="2">The sequence shown here is derived from an EMBL/GenBank/DDBJ whole genome shotgun (WGS) entry which is preliminary data.</text>
</comment>
<dbReference type="Pfam" id="PF01812">
    <property type="entry name" value="5-FTHF_cyc-lig"/>
    <property type="match status" value="1"/>
</dbReference>
<dbReference type="GO" id="GO:0005737">
    <property type="term" value="C:cytoplasm"/>
    <property type="evidence" value="ECO:0007669"/>
    <property type="project" value="TreeGrafter"/>
</dbReference>
<dbReference type="PANTHER" id="PTHR13017">
    <property type="entry name" value="5-FORMYLTETRAHYDROFOLATE CYCLO-LIGASE-RELATED"/>
    <property type="match status" value="1"/>
</dbReference>
<accession>A0A9P4GB46</accession>
<gene>
    <name evidence="2" type="ORF">K460DRAFT_291668</name>
</gene>
<evidence type="ECO:0000313" key="2">
    <source>
        <dbReference type="EMBL" id="KAF1842311.1"/>
    </source>
</evidence>
<evidence type="ECO:0008006" key="4">
    <source>
        <dbReference type="Google" id="ProtNLM"/>
    </source>
</evidence>
<feature type="region of interest" description="Disordered" evidence="1">
    <location>
        <begin position="269"/>
        <end position="290"/>
    </location>
</feature>
<dbReference type="Proteomes" id="UP000800039">
    <property type="component" value="Unassembled WGS sequence"/>
</dbReference>
<dbReference type="AlphaFoldDB" id="A0A9P4GB46"/>
<dbReference type="InterPro" id="IPR002698">
    <property type="entry name" value="FTHF_cligase"/>
</dbReference>
<proteinExistence type="predicted"/>
<dbReference type="EMBL" id="ML976618">
    <property type="protein sequence ID" value="KAF1842311.1"/>
    <property type="molecule type" value="Genomic_DNA"/>
</dbReference>
<dbReference type="InterPro" id="IPR024185">
    <property type="entry name" value="FTHF_cligase-like_sf"/>
</dbReference>
<dbReference type="GeneID" id="63846551"/>
<evidence type="ECO:0000256" key="1">
    <source>
        <dbReference type="SAM" id="MobiDB-lite"/>
    </source>
</evidence>
<dbReference type="RefSeq" id="XP_040784874.1">
    <property type="nucleotide sequence ID" value="XM_040929299.1"/>
</dbReference>
<dbReference type="Gene3D" id="3.40.50.10420">
    <property type="entry name" value="NagB/RpiA/CoA transferase-like"/>
    <property type="match status" value="1"/>
</dbReference>
<keyword evidence="3" id="KW-1185">Reference proteome</keyword>
<name>A0A9P4GB46_9PLEO</name>
<sequence length="302" mass="33810">MTHPISSDERRKIIWAHVYQELLRNAIPDSRFNYDFLSFTPDFRGSASAVDRVVELPCYINASTLLVTSDNSLEQLRYRALKDGKRLLVATYRLRRGFVLLNPARISEDKYELAACLDGMEKPGVGRAVSLAQIRDEDLCVDMCLIGGLAFNKQGVVIWEGQALFEVQWALLQDIKRLASKVPVVAVAHTCQVVDEAQLGVERINPDKAGEVQCDYVVTPESSYQVEVPYRPTSGIDFDTIDPEALNNIPLLQELKGMRMMEQIMAGGGFSQEKKEEKPASPSAQEQIGIDMVEKLLKGYKP</sequence>
<dbReference type="PANTHER" id="PTHR13017:SF0">
    <property type="entry name" value="METHENYLTETRAHYDROFOLATE SYNTHASE DOMAIN-CONTAINING PROTEIN"/>
    <property type="match status" value="1"/>
</dbReference>
<dbReference type="OrthoDB" id="433414at2759"/>
<protein>
    <recommendedName>
        <fullName evidence="4">5-formyltetrahydrofolate cyclo-ligase</fullName>
    </recommendedName>
</protein>